<accession>A0ABW3KT66</accession>
<feature type="transmembrane region" description="Helical" evidence="4">
    <location>
        <begin position="341"/>
        <end position="363"/>
    </location>
</feature>
<reference evidence="7" key="1">
    <citation type="journal article" date="2019" name="Int. J. Syst. Evol. Microbiol.">
        <title>The Global Catalogue of Microorganisms (GCM) 10K type strain sequencing project: providing services to taxonomists for standard genome sequencing and annotation.</title>
        <authorList>
            <consortium name="The Broad Institute Genomics Platform"/>
            <consortium name="The Broad Institute Genome Sequencing Center for Infectious Disease"/>
            <person name="Wu L."/>
            <person name="Ma J."/>
        </authorList>
    </citation>
    <scope>NUCLEOTIDE SEQUENCE [LARGE SCALE GENOMIC DNA]</scope>
    <source>
        <strain evidence="7">CCUG 56098</strain>
    </source>
</reference>
<dbReference type="Pfam" id="PF00535">
    <property type="entry name" value="Glycos_transf_2"/>
    <property type="match status" value="1"/>
</dbReference>
<evidence type="ECO:0000256" key="4">
    <source>
        <dbReference type="SAM" id="Phobius"/>
    </source>
</evidence>
<comment type="similarity">
    <text evidence="1">Belongs to the glycosyltransferase 2 family.</text>
</comment>
<protein>
    <submittedName>
        <fullName evidence="6">Glycosyltransferase</fullName>
        <ecNumber evidence="6">2.4.-.-</ecNumber>
    </submittedName>
</protein>
<feature type="domain" description="Glycosyltransferase 2-like" evidence="5">
    <location>
        <begin position="45"/>
        <end position="184"/>
    </location>
</feature>
<evidence type="ECO:0000259" key="5">
    <source>
        <dbReference type="Pfam" id="PF00535"/>
    </source>
</evidence>
<dbReference type="InterPro" id="IPR001173">
    <property type="entry name" value="Glyco_trans_2-like"/>
</dbReference>
<dbReference type="SUPFAM" id="SSF53448">
    <property type="entry name" value="Nucleotide-diphospho-sugar transferases"/>
    <property type="match status" value="1"/>
</dbReference>
<keyword evidence="3 6" id="KW-0808">Transferase</keyword>
<dbReference type="GO" id="GO:0016757">
    <property type="term" value="F:glycosyltransferase activity"/>
    <property type="evidence" value="ECO:0007669"/>
    <property type="project" value="UniProtKB-KW"/>
</dbReference>
<evidence type="ECO:0000313" key="6">
    <source>
        <dbReference type="EMBL" id="MFD1016257.1"/>
    </source>
</evidence>
<feature type="transmembrane region" description="Helical" evidence="4">
    <location>
        <begin position="6"/>
        <end position="31"/>
    </location>
</feature>
<evidence type="ECO:0000256" key="1">
    <source>
        <dbReference type="ARBA" id="ARBA00006739"/>
    </source>
</evidence>
<keyword evidence="4" id="KW-0812">Transmembrane</keyword>
<gene>
    <name evidence="6" type="ORF">ACFQ13_10030</name>
</gene>
<evidence type="ECO:0000256" key="3">
    <source>
        <dbReference type="ARBA" id="ARBA00022679"/>
    </source>
</evidence>
<dbReference type="InterPro" id="IPR029044">
    <property type="entry name" value="Nucleotide-diphossugar_trans"/>
</dbReference>
<proteinExistence type="inferred from homology"/>
<organism evidence="6 7">
    <name type="scientific">Winogradskyella rapida</name>
    <dbReference type="NCBI Taxonomy" id="549701"/>
    <lineage>
        <taxon>Bacteria</taxon>
        <taxon>Pseudomonadati</taxon>
        <taxon>Bacteroidota</taxon>
        <taxon>Flavobacteriia</taxon>
        <taxon>Flavobacteriales</taxon>
        <taxon>Flavobacteriaceae</taxon>
        <taxon>Winogradskyella</taxon>
    </lineage>
</organism>
<dbReference type="PANTHER" id="PTHR43630:SF1">
    <property type="entry name" value="POLY-BETA-1,6-N-ACETYL-D-GLUCOSAMINE SYNTHASE"/>
    <property type="match status" value="1"/>
</dbReference>
<dbReference type="RefSeq" id="WP_386116890.1">
    <property type="nucleotide sequence ID" value="NZ_JBHTKM010000063.1"/>
</dbReference>
<keyword evidence="7" id="KW-1185">Reference proteome</keyword>
<dbReference type="EMBL" id="JBHTKM010000063">
    <property type="protein sequence ID" value="MFD1016257.1"/>
    <property type="molecule type" value="Genomic_DNA"/>
</dbReference>
<feature type="transmembrane region" description="Helical" evidence="4">
    <location>
        <begin position="283"/>
        <end position="305"/>
    </location>
</feature>
<keyword evidence="2 6" id="KW-0328">Glycosyltransferase</keyword>
<evidence type="ECO:0000313" key="7">
    <source>
        <dbReference type="Proteomes" id="UP001597086"/>
    </source>
</evidence>
<name>A0ABW3KT66_9FLAO</name>
<evidence type="ECO:0000256" key="2">
    <source>
        <dbReference type="ARBA" id="ARBA00022676"/>
    </source>
</evidence>
<keyword evidence="4" id="KW-0472">Membrane</keyword>
<dbReference type="Gene3D" id="3.90.550.10">
    <property type="entry name" value="Spore Coat Polysaccharide Biosynthesis Protein SpsA, Chain A"/>
    <property type="match status" value="1"/>
</dbReference>
<dbReference type="Proteomes" id="UP001597086">
    <property type="component" value="Unassembled WGS sequence"/>
</dbReference>
<dbReference type="EC" id="2.4.-.-" evidence="6"/>
<dbReference type="PANTHER" id="PTHR43630">
    <property type="entry name" value="POLY-BETA-1,6-N-ACETYL-D-GLUCOSAMINE SYNTHASE"/>
    <property type="match status" value="1"/>
</dbReference>
<keyword evidence="4" id="KW-1133">Transmembrane helix</keyword>
<sequence length="370" mass="42066">MTLTLVLFYAFIAVVSVQIIYYLSFLFSFGLKSPETRLKKQIPISIIVCAKNEAENLKKNIPSLLNQDYSSFEIVLVNDSSFDDTLEIMEDFAANNSQVKVVDVKVSEAFWGNKKYALTLGIKASSYDTLVFTDADCTPASNQWLAHISSQFSNEKSIVLGYGAYAKKKFSLLNKLIRFETVMTALQYFSYAKMEIPYMGVGRNLAYKKEVFFNNCGFNSHMALKSGDDDLFINEVANATNTALCFSKESFTISEPKHSFKSWILQKRRHVSTAKYYKAKHKLLLGLFYLTQLSFWILGGIFIYLGVLLPWIAALIALRFLIQWICFGFTAKKLEETDLILLLPLLEISLITSQLSIFIANLISKPTHWK</sequence>
<feature type="transmembrane region" description="Helical" evidence="4">
    <location>
        <begin position="311"/>
        <end position="329"/>
    </location>
</feature>
<comment type="caution">
    <text evidence="6">The sequence shown here is derived from an EMBL/GenBank/DDBJ whole genome shotgun (WGS) entry which is preliminary data.</text>
</comment>